<accession>A0A0A9EJ98</accession>
<dbReference type="AlphaFoldDB" id="A0A0A9EJ98"/>
<name>A0A0A9EJ98_ARUDO</name>
<evidence type="ECO:0000313" key="1">
    <source>
        <dbReference type="EMBL" id="JAD97955.1"/>
    </source>
</evidence>
<reference evidence="1" key="2">
    <citation type="journal article" date="2015" name="Data Brief">
        <title>Shoot transcriptome of the giant reed, Arundo donax.</title>
        <authorList>
            <person name="Barrero R.A."/>
            <person name="Guerrero F.D."/>
            <person name="Moolhuijzen P."/>
            <person name="Goolsby J.A."/>
            <person name="Tidwell J."/>
            <person name="Bellgard S.E."/>
            <person name="Bellgard M.I."/>
        </authorList>
    </citation>
    <scope>NUCLEOTIDE SEQUENCE</scope>
    <source>
        <tissue evidence="1">Shoot tissue taken approximately 20 cm above the soil surface</tissue>
    </source>
</reference>
<sequence length="55" mass="6288">MQNPPESTIRSCSKQGLCFSCDGWGTGVRRLIGKFSNNWRHETRKDMVLLNIDCT</sequence>
<organism evidence="1">
    <name type="scientific">Arundo donax</name>
    <name type="common">Giant reed</name>
    <name type="synonym">Donax arundinaceus</name>
    <dbReference type="NCBI Taxonomy" id="35708"/>
    <lineage>
        <taxon>Eukaryota</taxon>
        <taxon>Viridiplantae</taxon>
        <taxon>Streptophyta</taxon>
        <taxon>Embryophyta</taxon>
        <taxon>Tracheophyta</taxon>
        <taxon>Spermatophyta</taxon>
        <taxon>Magnoliopsida</taxon>
        <taxon>Liliopsida</taxon>
        <taxon>Poales</taxon>
        <taxon>Poaceae</taxon>
        <taxon>PACMAD clade</taxon>
        <taxon>Arundinoideae</taxon>
        <taxon>Arundineae</taxon>
        <taxon>Arundo</taxon>
    </lineage>
</organism>
<reference evidence="1" key="1">
    <citation type="submission" date="2014-09" db="EMBL/GenBank/DDBJ databases">
        <authorList>
            <person name="Magalhaes I.L.F."/>
            <person name="Oliveira U."/>
            <person name="Santos F.R."/>
            <person name="Vidigal T.H.D.A."/>
            <person name="Brescovit A.D."/>
            <person name="Santos A.J."/>
        </authorList>
    </citation>
    <scope>NUCLEOTIDE SEQUENCE</scope>
    <source>
        <tissue evidence="1">Shoot tissue taken approximately 20 cm above the soil surface</tissue>
    </source>
</reference>
<protein>
    <submittedName>
        <fullName evidence="1">Uncharacterized protein</fullName>
    </submittedName>
</protein>
<dbReference type="EMBL" id="GBRH01199940">
    <property type="protein sequence ID" value="JAD97955.1"/>
    <property type="molecule type" value="Transcribed_RNA"/>
</dbReference>
<proteinExistence type="predicted"/>